<dbReference type="InterPro" id="IPR003594">
    <property type="entry name" value="HATPase_dom"/>
</dbReference>
<dbReference type="Gene3D" id="3.30.565.10">
    <property type="entry name" value="Histidine kinase-like ATPase, C-terminal domain"/>
    <property type="match status" value="1"/>
</dbReference>
<dbReference type="EC" id="2.7.13.3" evidence="2"/>
<keyword evidence="7" id="KW-0067">ATP-binding</keyword>
<keyword evidence="6 14" id="KW-0418">Kinase</keyword>
<feature type="transmembrane region" description="Helical" evidence="10">
    <location>
        <begin position="20"/>
        <end position="47"/>
    </location>
</feature>
<dbReference type="GO" id="GO:0005524">
    <property type="term" value="F:ATP binding"/>
    <property type="evidence" value="ECO:0007669"/>
    <property type="project" value="UniProtKB-KW"/>
</dbReference>
<keyword evidence="10" id="KW-1133">Transmembrane helix</keyword>
<dbReference type="Pfam" id="PF07730">
    <property type="entry name" value="HisKA_3"/>
    <property type="match status" value="1"/>
</dbReference>
<evidence type="ECO:0000256" key="8">
    <source>
        <dbReference type="ARBA" id="ARBA00023012"/>
    </source>
</evidence>
<evidence type="ECO:0000256" key="4">
    <source>
        <dbReference type="ARBA" id="ARBA00022679"/>
    </source>
</evidence>
<proteinExistence type="predicted"/>
<dbReference type="CDD" id="cd16917">
    <property type="entry name" value="HATPase_UhpB-NarQ-NarX-like"/>
    <property type="match status" value="1"/>
</dbReference>
<evidence type="ECO:0000313" key="15">
    <source>
        <dbReference type="Proteomes" id="UP000281726"/>
    </source>
</evidence>
<sequence>MRTLRTAFRRHPRWVDTGLVVLLMLVEGAGSMSAGAGVLAWVVYVAVHAPLVWRRRAPVLVFWAVYVVVVLSASVGGILATGIFPEAALVVAIYTVARHCSRRHLWPAVAAIEVPAAVALLIDGPKWTSLGFITSVLAAAVLLGITASTRRAYLDQLEERARRLEFERDQQTRLAAAAERARIARDMHDVVAHNLVVMVALADAAAITVGADPERAAGVMTQVSETGRQALGEVRRLLGVLHDTDDTDESAGRSPQPGLDDLDTLVEQVRATGLPVALTRTGVPGAWGPGAGLTVYRIVQEALTNTLKHAGPDATTTVRLDFRANGVDLEIVDDGAARPVARSDGRGLAGMTERAAAYGGGVEAGPAAGGRGWRVSARLRFEGGSAM</sequence>
<evidence type="ECO:0000259" key="12">
    <source>
        <dbReference type="Pfam" id="PF07730"/>
    </source>
</evidence>
<evidence type="ECO:0000256" key="7">
    <source>
        <dbReference type="ARBA" id="ARBA00022840"/>
    </source>
</evidence>
<dbReference type="Proteomes" id="UP000281726">
    <property type="component" value="Unassembled WGS sequence"/>
</dbReference>
<dbReference type="InterPro" id="IPR050482">
    <property type="entry name" value="Sensor_HK_TwoCompSys"/>
</dbReference>
<dbReference type="GO" id="GO:0046983">
    <property type="term" value="F:protein dimerization activity"/>
    <property type="evidence" value="ECO:0007669"/>
    <property type="project" value="InterPro"/>
</dbReference>
<dbReference type="Gene3D" id="1.20.5.1930">
    <property type="match status" value="1"/>
</dbReference>
<keyword evidence="9" id="KW-0175">Coiled coil</keyword>
<dbReference type="GO" id="GO:0016020">
    <property type="term" value="C:membrane"/>
    <property type="evidence" value="ECO:0007669"/>
    <property type="project" value="InterPro"/>
</dbReference>
<evidence type="ECO:0000313" key="14">
    <source>
        <dbReference type="EMBL" id="RKN50264.1"/>
    </source>
</evidence>
<keyword evidence="8" id="KW-0902">Two-component regulatory system</keyword>
<feature type="transmembrane region" description="Helical" evidence="10">
    <location>
        <begin position="59"/>
        <end position="84"/>
    </location>
</feature>
<evidence type="ECO:0000256" key="1">
    <source>
        <dbReference type="ARBA" id="ARBA00000085"/>
    </source>
</evidence>
<dbReference type="Pfam" id="PF02518">
    <property type="entry name" value="HATPase_c"/>
    <property type="match status" value="1"/>
</dbReference>
<accession>A0A3A9ZQP8</accession>
<keyword evidence="15" id="KW-1185">Reference proteome</keyword>
<feature type="coiled-coil region" evidence="9">
    <location>
        <begin position="154"/>
        <end position="181"/>
    </location>
</feature>
<dbReference type="EMBL" id="RBAK01000001">
    <property type="protein sequence ID" value="RKN50264.1"/>
    <property type="molecule type" value="Genomic_DNA"/>
</dbReference>
<comment type="catalytic activity">
    <reaction evidence="1">
        <text>ATP + protein L-histidine = ADP + protein N-phospho-L-histidine.</text>
        <dbReference type="EC" id="2.7.13.3"/>
    </reaction>
</comment>
<gene>
    <name evidence="14" type="ORF">D7223_00110</name>
</gene>
<dbReference type="PANTHER" id="PTHR24421:SF10">
    <property type="entry name" value="NITRATE_NITRITE SENSOR PROTEIN NARQ"/>
    <property type="match status" value="1"/>
</dbReference>
<feature type="transmembrane region" description="Helical" evidence="10">
    <location>
        <begin position="128"/>
        <end position="147"/>
    </location>
</feature>
<evidence type="ECO:0000256" key="2">
    <source>
        <dbReference type="ARBA" id="ARBA00012438"/>
    </source>
</evidence>
<dbReference type="InterPro" id="IPR036890">
    <property type="entry name" value="HATPase_C_sf"/>
</dbReference>
<evidence type="ECO:0000256" key="9">
    <source>
        <dbReference type="SAM" id="Coils"/>
    </source>
</evidence>
<evidence type="ECO:0000259" key="13">
    <source>
        <dbReference type="Pfam" id="PF23539"/>
    </source>
</evidence>
<reference evidence="14 15" key="1">
    <citation type="journal article" date="2004" name="Syst. Appl. Microbiol.">
        <title>Cryptoendolithic actinomycetes from antarctic sandstone rock samples: Micromonospora endolithica sp. nov. and two isolates related to Micromonospora coerulea Jensen 1932.</title>
        <authorList>
            <person name="Hirsch P."/>
            <person name="Mevs U."/>
            <person name="Kroppenstedt R.M."/>
            <person name="Schumann P."/>
            <person name="Stackebrandt E."/>
        </authorList>
    </citation>
    <scope>NUCLEOTIDE SEQUENCE [LARGE SCALE GENOMIC DNA]</scope>
    <source>
        <strain evidence="14 15">JCM 12677</strain>
    </source>
</reference>
<dbReference type="InterPro" id="IPR011712">
    <property type="entry name" value="Sig_transdc_His_kin_sub3_dim/P"/>
</dbReference>
<dbReference type="RefSeq" id="WP_120723495.1">
    <property type="nucleotide sequence ID" value="NZ_RBAK01000001.1"/>
</dbReference>
<feature type="domain" description="DUF7134" evidence="13">
    <location>
        <begin position="5"/>
        <end position="151"/>
    </location>
</feature>
<feature type="domain" description="Signal transduction histidine kinase subgroup 3 dimerisation and phosphoacceptor" evidence="12">
    <location>
        <begin position="179"/>
        <end position="245"/>
    </location>
</feature>
<feature type="transmembrane region" description="Helical" evidence="10">
    <location>
        <begin position="105"/>
        <end position="122"/>
    </location>
</feature>
<comment type="caution">
    <text evidence="14">The sequence shown here is derived from an EMBL/GenBank/DDBJ whole genome shotgun (WGS) entry which is preliminary data.</text>
</comment>
<evidence type="ECO:0000256" key="5">
    <source>
        <dbReference type="ARBA" id="ARBA00022741"/>
    </source>
</evidence>
<evidence type="ECO:0000256" key="3">
    <source>
        <dbReference type="ARBA" id="ARBA00022553"/>
    </source>
</evidence>
<keyword evidence="4" id="KW-0808">Transferase</keyword>
<organism evidence="14 15">
    <name type="scientific">Micromonospora endolithica</name>
    <dbReference type="NCBI Taxonomy" id="230091"/>
    <lineage>
        <taxon>Bacteria</taxon>
        <taxon>Bacillati</taxon>
        <taxon>Actinomycetota</taxon>
        <taxon>Actinomycetes</taxon>
        <taxon>Micromonosporales</taxon>
        <taxon>Micromonosporaceae</taxon>
        <taxon>Micromonospora</taxon>
    </lineage>
</organism>
<keyword evidence="5" id="KW-0547">Nucleotide-binding</keyword>
<dbReference type="OrthoDB" id="227596at2"/>
<keyword evidence="3" id="KW-0597">Phosphoprotein</keyword>
<dbReference type="PANTHER" id="PTHR24421">
    <property type="entry name" value="NITRATE/NITRITE SENSOR PROTEIN NARX-RELATED"/>
    <property type="match status" value="1"/>
</dbReference>
<dbReference type="AlphaFoldDB" id="A0A3A9ZQP8"/>
<keyword evidence="10" id="KW-0472">Membrane</keyword>
<dbReference type="SUPFAM" id="SSF55874">
    <property type="entry name" value="ATPase domain of HSP90 chaperone/DNA topoisomerase II/histidine kinase"/>
    <property type="match status" value="1"/>
</dbReference>
<dbReference type="Pfam" id="PF23539">
    <property type="entry name" value="DUF7134"/>
    <property type="match status" value="1"/>
</dbReference>
<dbReference type="InterPro" id="IPR055558">
    <property type="entry name" value="DUF7134"/>
</dbReference>
<protein>
    <recommendedName>
        <fullName evidence="2">histidine kinase</fullName>
        <ecNumber evidence="2">2.7.13.3</ecNumber>
    </recommendedName>
</protein>
<evidence type="ECO:0000256" key="6">
    <source>
        <dbReference type="ARBA" id="ARBA00022777"/>
    </source>
</evidence>
<evidence type="ECO:0000259" key="11">
    <source>
        <dbReference type="Pfam" id="PF02518"/>
    </source>
</evidence>
<name>A0A3A9ZQP8_9ACTN</name>
<keyword evidence="10" id="KW-0812">Transmembrane</keyword>
<dbReference type="GO" id="GO:0000155">
    <property type="term" value="F:phosphorelay sensor kinase activity"/>
    <property type="evidence" value="ECO:0007669"/>
    <property type="project" value="InterPro"/>
</dbReference>
<feature type="domain" description="Histidine kinase/HSP90-like ATPase" evidence="11">
    <location>
        <begin position="294"/>
        <end position="381"/>
    </location>
</feature>
<evidence type="ECO:0000256" key="10">
    <source>
        <dbReference type="SAM" id="Phobius"/>
    </source>
</evidence>